<accession>A0A9E8JZX4</accession>
<evidence type="ECO:0000313" key="1">
    <source>
        <dbReference type="EMBL" id="UZS00389.1"/>
    </source>
</evidence>
<organism evidence="1 2">
    <name type="scientific">Serratia phage SMP</name>
    <dbReference type="NCBI Taxonomy" id="2982904"/>
    <lineage>
        <taxon>Viruses</taxon>
        <taxon>Duplodnaviria</taxon>
        <taxon>Heunggongvirae</taxon>
        <taxon>Uroviricota</taxon>
        <taxon>Caudoviricetes</taxon>
        <taxon>Lindbergviridae</taxon>
        <taxon>Myosmarvirus</taxon>
        <taxon>Myosmarvirus SMP</taxon>
    </lineage>
</organism>
<dbReference type="EMBL" id="OP490597">
    <property type="protein sequence ID" value="UZS00389.1"/>
    <property type="molecule type" value="Genomic_DNA"/>
</dbReference>
<protein>
    <submittedName>
        <fullName evidence="1">Uncharacterized protein</fullName>
    </submittedName>
</protein>
<proteinExistence type="predicted"/>
<dbReference type="Proteomes" id="UP001164237">
    <property type="component" value="Segment"/>
</dbReference>
<reference evidence="1" key="1">
    <citation type="submission" date="2022-09" db="EMBL/GenBank/DDBJ databases">
        <authorList>
            <person name="Li Y."/>
        </authorList>
    </citation>
    <scope>NUCLEOTIDE SEQUENCE</scope>
</reference>
<sequence length="104" mass="11693">MQFSNPKAAFAYTALQTFVGGDAGRETLASLVKTIFPNGFDVYAFDDSKKWPSPDDADLTLSYTYFEEVNSDYEETCKADVYIFRAKGLIIVMWENGESDYLIG</sequence>
<name>A0A9E8JZX4_9CAUD</name>
<keyword evidence="2" id="KW-1185">Reference proteome</keyword>
<evidence type="ECO:0000313" key="2">
    <source>
        <dbReference type="Proteomes" id="UP001164237"/>
    </source>
</evidence>